<sequence length="392" mass="44945">MDLSTIPFDVPVILHQVRKKKNLQNPVGTQKARCLADNRDVYEQMILHRQANDKVAIQSVHNGCYLHVRTDGACYFDSQEITERGLFTLETDSTCSIFFVSNYMGNVLHCNDENIARCGNKNRQAWEEWRILEPRATPTPLVRQALSVQDRMHLTVELAKCGKSVDEIEQIVTRLFDAPAATTSSSASPYAVPVHKVQMHLSDFAFVLIFYFSFPDFSCHLHIPPTMDLSEIPFDVPVVIHSIRMQTNLQNPLGSKKSRCLTDNRDVYEQLMLRRVRDDKVAIQSVRNGRFLQVRSSGECVFDPKEPGEWELFTMETDSDCALYFVSCHTGNVLQCDDGNAAKCANQNRLEWEAWRILEPRATTGINQLQRRSDRRFVLEGKDRREFILELA</sequence>
<name>H3H325_PHYRM</name>
<dbReference type="VEuPathDB" id="FungiDB:KRP22_11628"/>
<dbReference type="InterPro" id="IPR008999">
    <property type="entry name" value="Actin-crosslinking"/>
</dbReference>
<dbReference type="SUPFAM" id="SSF50405">
    <property type="entry name" value="Actin-crosslinking proteins"/>
    <property type="match status" value="2"/>
</dbReference>
<evidence type="ECO:0008006" key="3">
    <source>
        <dbReference type="Google" id="ProtNLM"/>
    </source>
</evidence>
<accession>H3H325</accession>
<dbReference type="VEuPathDB" id="FungiDB:KRP23_11144"/>
<dbReference type="VEuPathDB" id="FungiDB:KRP22_11627"/>
<proteinExistence type="predicted"/>
<reference evidence="1" key="2">
    <citation type="submission" date="2015-06" db="UniProtKB">
        <authorList>
            <consortium name="EnsemblProtists"/>
        </authorList>
    </citation>
    <scope>IDENTIFICATION</scope>
    <source>
        <strain evidence="1">Pr102</strain>
    </source>
</reference>
<organism evidence="1 2">
    <name type="scientific">Phytophthora ramorum</name>
    <name type="common">Sudden oak death agent</name>
    <dbReference type="NCBI Taxonomy" id="164328"/>
    <lineage>
        <taxon>Eukaryota</taxon>
        <taxon>Sar</taxon>
        <taxon>Stramenopiles</taxon>
        <taxon>Oomycota</taxon>
        <taxon>Peronosporomycetes</taxon>
        <taxon>Peronosporales</taxon>
        <taxon>Peronosporaceae</taxon>
        <taxon>Phytophthora</taxon>
    </lineage>
</organism>
<evidence type="ECO:0000313" key="2">
    <source>
        <dbReference type="Proteomes" id="UP000005238"/>
    </source>
</evidence>
<reference evidence="2" key="1">
    <citation type="journal article" date="2006" name="Science">
        <title>Phytophthora genome sequences uncover evolutionary origins and mechanisms of pathogenesis.</title>
        <authorList>
            <person name="Tyler B.M."/>
            <person name="Tripathy S."/>
            <person name="Zhang X."/>
            <person name="Dehal P."/>
            <person name="Jiang R.H."/>
            <person name="Aerts A."/>
            <person name="Arredondo F.D."/>
            <person name="Baxter L."/>
            <person name="Bensasson D."/>
            <person name="Beynon J.L."/>
            <person name="Chapman J."/>
            <person name="Damasceno C.M."/>
            <person name="Dorrance A.E."/>
            <person name="Dou D."/>
            <person name="Dickerman A.W."/>
            <person name="Dubchak I.L."/>
            <person name="Garbelotto M."/>
            <person name="Gijzen M."/>
            <person name="Gordon S.G."/>
            <person name="Govers F."/>
            <person name="Grunwald N.J."/>
            <person name="Huang W."/>
            <person name="Ivors K.L."/>
            <person name="Jones R.W."/>
            <person name="Kamoun S."/>
            <person name="Krampis K."/>
            <person name="Lamour K.H."/>
            <person name="Lee M.K."/>
            <person name="McDonald W.H."/>
            <person name="Medina M."/>
            <person name="Meijer H.J."/>
            <person name="Nordberg E.K."/>
            <person name="Maclean D.J."/>
            <person name="Ospina-Giraldo M.D."/>
            <person name="Morris P.F."/>
            <person name="Phuntumart V."/>
            <person name="Putnam N.H."/>
            <person name="Rash S."/>
            <person name="Rose J.K."/>
            <person name="Sakihama Y."/>
            <person name="Salamov A.A."/>
            <person name="Savidor A."/>
            <person name="Scheuring C.F."/>
            <person name="Smith B.M."/>
            <person name="Sobral B.W."/>
            <person name="Terry A."/>
            <person name="Torto-Alalibo T.A."/>
            <person name="Win J."/>
            <person name="Xu Z."/>
            <person name="Zhang H."/>
            <person name="Grigoriev I.V."/>
            <person name="Rokhsar D.S."/>
            <person name="Boore J.L."/>
        </authorList>
    </citation>
    <scope>NUCLEOTIDE SEQUENCE [LARGE SCALE GENOMIC DNA]</scope>
    <source>
        <strain evidence="2">Pr102</strain>
    </source>
</reference>
<dbReference type="EMBL" id="DS566125">
    <property type="status" value="NOT_ANNOTATED_CDS"/>
    <property type="molecule type" value="Genomic_DNA"/>
</dbReference>
<dbReference type="VEuPathDB" id="FungiDB:KRP23_11143"/>
<dbReference type="CDD" id="cd00257">
    <property type="entry name" value="beta-trefoil_FSCN-like"/>
    <property type="match status" value="2"/>
</dbReference>
<protein>
    <recommendedName>
        <fullName evidence="3">Fascin domain-containing protein</fullName>
    </recommendedName>
</protein>
<dbReference type="eggNOG" id="ENOG502SMF1">
    <property type="taxonomic scope" value="Eukaryota"/>
</dbReference>
<dbReference type="AlphaFoldDB" id="H3H325"/>
<dbReference type="InParanoid" id="H3H325"/>
<dbReference type="HOGENOM" id="CLU_705148_0_0_1"/>
<evidence type="ECO:0000313" key="1">
    <source>
        <dbReference type="EnsemblProtists" id="Phyra84858"/>
    </source>
</evidence>
<dbReference type="Gene3D" id="2.80.10.50">
    <property type="match status" value="2"/>
</dbReference>
<keyword evidence="2" id="KW-1185">Reference proteome</keyword>
<dbReference type="Proteomes" id="UP000005238">
    <property type="component" value="Unassembled WGS sequence"/>
</dbReference>
<dbReference type="EnsemblProtists" id="Phyra84858">
    <property type="protein sequence ID" value="Phyra84858"/>
    <property type="gene ID" value="Phyra84858"/>
</dbReference>